<dbReference type="Proteomes" id="UP000239735">
    <property type="component" value="Unassembled WGS sequence"/>
</dbReference>
<evidence type="ECO:0000313" key="1">
    <source>
        <dbReference type="EMBL" id="SPE17581.1"/>
    </source>
</evidence>
<dbReference type="EMBL" id="OKRB01000008">
    <property type="protein sequence ID" value="SPE17581.1"/>
    <property type="molecule type" value="Genomic_DNA"/>
</dbReference>
<evidence type="ECO:0000313" key="2">
    <source>
        <dbReference type="Proteomes" id="UP000239735"/>
    </source>
</evidence>
<dbReference type="AlphaFoldDB" id="A0A2N9L300"/>
<protein>
    <submittedName>
        <fullName evidence="1">Uncharacterized protein</fullName>
    </submittedName>
</protein>
<name>A0A2N9L300_9BACT</name>
<proteinExistence type="predicted"/>
<gene>
    <name evidence="1" type="ORF">SBA5_1050002</name>
</gene>
<accession>A0A2N9L300</accession>
<sequence>MFLPDWRPPVTSIWPRVVRAAGVRRIDNRTATFISQMYCAERYNAGVDLTSESGNEDDSKAGASGCSYKNSQLVDHVDFKYFRGSLDCYLAIVHCAVDS</sequence>
<reference evidence="2" key="1">
    <citation type="submission" date="2018-02" db="EMBL/GenBank/DDBJ databases">
        <authorList>
            <person name="Hausmann B."/>
        </authorList>
    </citation>
    <scope>NUCLEOTIDE SEQUENCE [LARGE SCALE GENOMIC DNA]</scope>
    <source>
        <strain evidence="2">Peat soil MAG SbA5</strain>
    </source>
</reference>
<organism evidence="1 2">
    <name type="scientific">Candidatus Sulfuritelmatomonas gaucii</name>
    <dbReference type="NCBI Taxonomy" id="2043161"/>
    <lineage>
        <taxon>Bacteria</taxon>
        <taxon>Pseudomonadati</taxon>
        <taxon>Acidobacteriota</taxon>
        <taxon>Terriglobia</taxon>
        <taxon>Terriglobales</taxon>
        <taxon>Acidobacteriaceae</taxon>
        <taxon>Candidatus Sulfuritelmatomonas</taxon>
    </lineage>
</organism>